<name>A0A382Y842_9ZZZZ</name>
<feature type="region of interest" description="Disordered" evidence="1">
    <location>
        <begin position="1"/>
        <end position="33"/>
    </location>
</feature>
<dbReference type="AlphaFoldDB" id="A0A382Y842"/>
<dbReference type="EMBL" id="UINC01173606">
    <property type="protein sequence ID" value="SVD79290.1"/>
    <property type="molecule type" value="Genomic_DNA"/>
</dbReference>
<feature type="non-terminal residue" evidence="2">
    <location>
        <position position="1"/>
    </location>
</feature>
<sequence>THHPEYGRGPDGLTLPGSHSASRSNADVRPENDCHLWSAGRTRPMARRNPLGLYENVLRALPRVHFL</sequence>
<feature type="non-terminal residue" evidence="2">
    <location>
        <position position="67"/>
    </location>
</feature>
<organism evidence="2">
    <name type="scientific">marine metagenome</name>
    <dbReference type="NCBI Taxonomy" id="408172"/>
    <lineage>
        <taxon>unclassified sequences</taxon>
        <taxon>metagenomes</taxon>
        <taxon>ecological metagenomes</taxon>
    </lineage>
</organism>
<accession>A0A382Y842</accession>
<reference evidence="2" key="1">
    <citation type="submission" date="2018-05" db="EMBL/GenBank/DDBJ databases">
        <authorList>
            <person name="Lanie J.A."/>
            <person name="Ng W.-L."/>
            <person name="Kazmierczak K.M."/>
            <person name="Andrzejewski T.M."/>
            <person name="Davidsen T.M."/>
            <person name="Wayne K.J."/>
            <person name="Tettelin H."/>
            <person name="Glass J.I."/>
            <person name="Rusch D."/>
            <person name="Podicherti R."/>
            <person name="Tsui H.-C.T."/>
            <person name="Winkler M.E."/>
        </authorList>
    </citation>
    <scope>NUCLEOTIDE SEQUENCE</scope>
</reference>
<proteinExistence type="predicted"/>
<evidence type="ECO:0000313" key="2">
    <source>
        <dbReference type="EMBL" id="SVD79290.1"/>
    </source>
</evidence>
<evidence type="ECO:0000256" key="1">
    <source>
        <dbReference type="SAM" id="MobiDB-lite"/>
    </source>
</evidence>
<gene>
    <name evidence="2" type="ORF">METZ01_LOCUS432144</name>
</gene>
<protein>
    <submittedName>
        <fullName evidence="2">Uncharacterized protein</fullName>
    </submittedName>
</protein>